<dbReference type="EMBL" id="AJ748832">
    <property type="protein sequence ID" value="CAG38713.1"/>
    <property type="molecule type" value="Genomic_DNA"/>
</dbReference>
<sequence>MTLMLVLKCLSDQTGDSAEEIAEAGYVEGDDRDYVEAVNRLESYFDCTLDLLGADGRRIVVEDVVARIPAGAGVLAGGRD</sequence>
<protein>
    <submittedName>
        <fullName evidence="1">Putative lividomycin production protein</fullName>
    </submittedName>
</protein>
<dbReference type="Pfam" id="PF19634">
    <property type="entry name" value="DUF6137"/>
    <property type="match status" value="1"/>
</dbReference>
<evidence type="ECO:0000313" key="1">
    <source>
        <dbReference type="EMBL" id="CAG38713.1"/>
    </source>
</evidence>
<organism evidence="1">
    <name type="scientific">Streptomyces lividus</name>
    <dbReference type="NCBI Taxonomy" id="282216"/>
    <lineage>
        <taxon>Bacteria</taxon>
        <taxon>Bacillati</taxon>
        <taxon>Actinomycetota</taxon>
        <taxon>Actinomycetes</taxon>
        <taxon>Kitasatosporales</taxon>
        <taxon>Streptomycetaceae</taxon>
        <taxon>Streptomyces</taxon>
    </lineage>
</organism>
<dbReference type="InterPro" id="IPR046135">
    <property type="entry name" value="DUF6137"/>
</dbReference>
<dbReference type="AlphaFoldDB" id="Q2MF54"/>
<reference evidence="1" key="1">
    <citation type="submission" date="2004-06" db="EMBL/GenBank/DDBJ databases">
        <title>Analysis and comparison of biosynthetic gene clusters for the 2-deoxy-inosamine containing aminoglycoside antibiotics ribostamycin, neomycin, lividomycin, paromomycin and butirosin.</title>
        <authorList>
            <person name="Aboshanab K."/>
            <person name="Schmidt-Beissner H."/>
            <person name="Wehmeier U."/>
            <person name="Piepersberg W."/>
            <person name="Welzel K."/>
            <person name="Vente A."/>
        </authorList>
    </citation>
    <scope>NUCLEOTIDE SEQUENCE</scope>
    <source>
        <strain evidence="1">CBS 844.73</strain>
    </source>
</reference>
<gene>
    <name evidence="1" type="primary">livX</name>
</gene>
<name>Q2MF54_STRLV</name>
<proteinExistence type="predicted"/>
<accession>Q2MF54</accession>